<proteinExistence type="predicted"/>
<gene>
    <name evidence="1" type="ORF">OWV82_009767</name>
</gene>
<name>A0ACC1Y3S7_MELAZ</name>
<evidence type="ECO:0000313" key="2">
    <source>
        <dbReference type="Proteomes" id="UP001164539"/>
    </source>
</evidence>
<comment type="caution">
    <text evidence="1">The sequence shown here is derived from an EMBL/GenBank/DDBJ whole genome shotgun (WGS) entry which is preliminary data.</text>
</comment>
<organism evidence="1 2">
    <name type="scientific">Melia azedarach</name>
    <name type="common">Chinaberry tree</name>
    <dbReference type="NCBI Taxonomy" id="155640"/>
    <lineage>
        <taxon>Eukaryota</taxon>
        <taxon>Viridiplantae</taxon>
        <taxon>Streptophyta</taxon>
        <taxon>Embryophyta</taxon>
        <taxon>Tracheophyta</taxon>
        <taxon>Spermatophyta</taxon>
        <taxon>Magnoliopsida</taxon>
        <taxon>eudicotyledons</taxon>
        <taxon>Gunneridae</taxon>
        <taxon>Pentapetalae</taxon>
        <taxon>rosids</taxon>
        <taxon>malvids</taxon>
        <taxon>Sapindales</taxon>
        <taxon>Meliaceae</taxon>
        <taxon>Melia</taxon>
    </lineage>
</organism>
<protein>
    <submittedName>
        <fullName evidence="1">UDP-N-acetylglucosamine pyrophosphorylase</fullName>
    </submittedName>
</protein>
<evidence type="ECO:0000313" key="1">
    <source>
        <dbReference type="EMBL" id="KAJ4718036.1"/>
    </source>
</evidence>
<sequence length="323" mass="34967">MVSTPVESEKRLGESLTSKTVSATTSDETCELGSPEEIKEDTLISPSPLVSWRYNCTTEKGRQLFLLTPLPMSKALSSKHQDPSKSIFERINCSSTIEVPPLLTIPGDANDDLLEGVAIKPTPSKPSDSITAGMGNTLESGLDSSESSGSEDSEGLAFKYPELLGIRQACKSGIAKKDLEASPVWLFSPPKSCVLLEPPDEKIEEAAPADNTLPVASVTNPAQNPSLLQEKENNVQSGCNQTEKSFHPESTPLWKEPESTFRTGKRPGENTLKKELWTKFEAASTFGTRHNASAIRKTAQKGFLDMLDEASVDEDNLAVDGLR</sequence>
<dbReference type="EMBL" id="CM051398">
    <property type="protein sequence ID" value="KAJ4718036.1"/>
    <property type="molecule type" value="Genomic_DNA"/>
</dbReference>
<dbReference type="Proteomes" id="UP001164539">
    <property type="component" value="Chromosome 5"/>
</dbReference>
<reference evidence="1 2" key="1">
    <citation type="journal article" date="2023" name="Science">
        <title>Complex scaffold remodeling in plant triterpene biosynthesis.</title>
        <authorList>
            <person name="De La Pena R."/>
            <person name="Hodgson H."/>
            <person name="Liu J.C."/>
            <person name="Stephenson M.J."/>
            <person name="Martin A.C."/>
            <person name="Owen C."/>
            <person name="Harkess A."/>
            <person name="Leebens-Mack J."/>
            <person name="Jimenez L.E."/>
            <person name="Osbourn A."/>
            <person name="Sattely E.S."/>
        </authorList>
    </citation>
    <scope>NUCLEOTIDE SEQUENCE [LARGE SCALE GENOMIC DNA]</scope>
    <source>
        <strain evidence="2">cv. JPN11</strain>
        <tissue evidence="1">Leaf</tissue>
    </source>
</reference>
<keyword evidence="2" id="KW-1185">Reference proteome</keyword>
<accession>A0ACC1Y3S7</accession>